<feature type="transmembrane region" description="Helical" evidence="1">
    <location>
        <begin position="364"/>
        <end position="385"/>
    </location>
</feature>
<evidence type="ECO:0000313" key="2">
    <source>
        <dbReference type="EMBL" id="GGB07966.1"/>
    </source>
</evidence>
<feature type="transmembrane region" description="Helical" evidence="1">
    <location>
        <begin position="209"/>
        <end position="227"/>
    </location>
</feature>
<keyword evidence="3" id="KW-1185">Reference proteome</keyword>
<proteinExistence type="predicted"/>
<reference evidence="2" key="1">
    <citation type="journal article" date="2014" name="Int. J. Syst. Evol. Microbiol.">
        <title>Complete genome sequence of Corynebacterium casei LMG S-19264T (=DSM 44701T), isolated from a smear-ripened cheese.</title>
        <authorList>
            <consortium name="US DOE Joint Genome Institute (JGI-PGF)"/>
            <person name="Walter F."/>
            <person name="Albersmeier A."/>
            <person name="Kalinowski J."/>
            <person name="Ruckert C."/>
        </authorList>
    </citation>
    <scope>NUCLEOTIDE SEQUENCE</scope>
    <source>
        <strain evidence="2">CGMCC 1.12813</strain>
    </source>
</reference>
<feature type="transmembrane region" description="Helical" evidence="1">
    <location>
        <begin position="88"/>
        <end position="108"/>
    </location>
</feature>
<feature type="transmembrane region" description="Helical" evidence="1">
    <location>
        <begin position="173"/>
        <end position="189"/>
    </location>
</feature>
<comment type="caution">
    <text evidence="2">The sequence shown here is derived from an EMBL/GenBank/DDBJ whole genome shotgun (WGS) entry which is preliminary data.</text>
</comment>
<protein>
    <recommendedName>
        <fullName evidence="4">Low temperature requirement protein A</fullName>
    </recommendedName>
</protein>
<name>A0A916SMV3_9MICO</name>
<evidence type="ECO:0000256" key="1">
    <source>
        <dbReference type="SAM" id="Phobius"/>
    </source>
</evidence>
<gene>
    <name evidence="2" type="ORF">GCM10010979_23130</name>
</gene>
<evidence type="ECO:0000313" key="3">
    <source>
        <dbReference type="Proteomes" id="UP000606922"/>
    </source>
</evidence>
<dbReference type="Pfam" id="PF06772">
    <property type="entry name" value="LtrA"/>
    <property type="match status" value="1"/>
</dbReference>
<keyword evidence="1" id="KW-0812">Transmembrane</keyword>
<dbReference type="Proteomes" id="UP000606922">
    <property type="component" value="Unassembled WGS sequence"/>
</dbReference>
<feature type="transmembrane region" description="Helical" evidence="1">
    <location>
        <begin position="278"/>
        <end position="298"/>
    </location>
</feature>
<reference evidence="2" key="2">
    <citation type="submission" date="2020-09" db="EMBL/GenBank/DDBJ databases">
        <authorList>
            <person name="Sun Q."/>
            <person name="Zhou Y."/>
        </authorList>
    </citation>
    <scope>NUCLEOTIDE SEQUENCE</scope>
    <source>
        <strain evidence="2">CGMCC 1.12813</strain>
    </source>
</reference>
<evidence type="ECO:0008006" key="4">
    <source>
        <dbReference type="Google" id="ProtNLM"/>
    </source>
</evidence>
<sequence length="389" mass="41141">MPRLLTRMSARDTAEAHRSSSPLELLFDLVFVAAIAQVAAQLAHSIADGHALETLGPYLMVFFAIWWAWMNFTWFASAYDTDDVPYRALVLVQMAGVLILAAGVPSAFSGVDGGFTAVTVGYLVMRVGLVALWLRAGVQHPEGRATAFRYAAAITVVQALWLARLALPDGGPWWIFVIIAAADLSVPLWAERTGHTAWHPHHIAERYGLFTIIVLGESVLAATVGVQDALEGGGLSADLIVIALAGLALLFVLWWLYFSEPAGDGLARRRDLSFVWGYGHYLIFAALAAVGAGLEVAVESAGHHTETADTVVALAIAIPTAVFLVMLWAVHAPIVDRVVINPAAIGVTAALVVAAAFAAPALGVAGAVVAMVMVLVALLALTLVAESKR</sequence>
<keyword evidence="1" id="KW-1133">Transmembrane helix</keyword>
<dbReference type="RefSeq" id="WP_229733270.1">
    <property type="nucleotide sequence ID" value="NZ_BMGB01000001.1"/>
</dbReference>
<organism evidence="2 3">
    <name type="scientific">Conyzicola nivalis</name>
    <dbReference type="NCBI Taxonomy" id="1477021"/>
    <lineage>
        <taxon>Bacteria</taxon>
        <taxon>Bacillati</taxon>
        <taxon>Actinomycetota</taxon>
        <taxon>Actinomycetes</taxon>
        <taxon>Micrococcales</taxon>
        <taxon>Microbacteriaceae</taxon>
        <taxon>Conyzicola</taxon>
    </lineage>
</organism>
<feature type="transmembrane region" description="Helical" evidence="1">
    <location>
        <begin position="239"/>
        <end position="258"/>
    </location>
</feature>
<feature type="transmembrane region" description="Helical" evidence="1">
    <location>
        <begin position="114"/>
        <end position="135"/>
    </location>
</feature>
<feature type="transmembrane region" description="Helical" evidence="1">
    <location>
        <begin position="310"/>
        <end position="331"/>
    </location>
</feature>
<feature type="transmembrane region" description="Helical" evidence="1">
    <location>
        <begin position="55"/>
        <end position="76"/>
    </location>
</feature>
<dbReference type="AlphaFoldDB" id="A0A916SMV3"/>
<accession>A0A916SMV3</accession>
<dbReference type="PANTHER" id="PTHR36840:SF1">
    <property type="entry name" value="BLL5714 PROTEIN"/>
    <property type="match status" value="1"/>
</dbReference>
<dbReference type="PANTHER" id="PTHR36840">
    <property type="entry name" value="BLL5714 PROTEIN"/>
    <property type="match status" value="1"/>
</dbReference>
<keyword evidence="1" id="KW-0472">Membrane</keyword>
<feature type="transmembrane region" description="Helical" evidence="1">
    <location>
        <begin position="338"/>
        <end position="358"/>
    </location>
</feature>
<feature type="transmembrane region" description="Helical" evidence="1">
    <location>
        <begin position="21"/>
        <end position="43"/>
    </location>
</feature>
<dbReference type="EMBL" id="BMGB01000001">
    <property type="protein sequence ID" value="GGB07966.1"/>
    <property type="molecule type" value="Genomic_DNA"/>
</dbReference>
<feature type="transmembrane region" description="Helical" evidence="1">
    <location>
        <begin position="147"/>
        <end position="167"/>
    </location>
</feature>
<dbReference type="InterPro" id="IPR010640">
    <property type="entry name" value="Low_temperature_requirement_A"/>
</dbReference>